<evidence type="ECO:0000256" key="11">
    <source>
        <dbReference type="SAM" id="MobiDB-lite"/>
    </source>
</evidence>
<dbReference type="PANTHER" id="PTHR13131:SF5">
    <property type="entry name" value="CYSTINOSIN"/>
    <property type="match status" value="1"/>
</dbReference>
<comment type="subcellular location">
    <subcellularLocation>
        <location evidence="1">Lysosome membrane</location>
        <topology evidence="1">Multi-pass membrane protein</topology>
    </subcellularLocation>
</comment>
<gene>
    <name evidence="14" type="ORF">WMSIL1_LOCUS13395</name>
</gene>
<dbReference type="AlphaFoldDB" id="A0A564Z9U9"/>
<comment type="catalytic activity">
    <reaction evidence="9">
        <text>L-cystine(out) + H(+)(out) = L-cystine(in) + H(+)(in)</text>
        <dbReference type="Rhea" id="RHEA:66172"/>
        <dbReference type="ChEBI" id="CHEBI:15378"/>
        <dbReference type="ChEBI" id="CHEBI:35491"/>
    </reaction>
    <physiologicalReaction direction="left-to-right" evidence="9">
        <dbReference type="Rhea" id="RHEA:66173"/>
    </physiologicalReaction>
</comment>
<sequence>MHYLLILIYISTAYSEEVTCHKRKGSSIGISIGPSNIEIELNQTAKVFVHFTQPLSNRTRFAFTYRDASGRYYITSKKLPIKPLESFTVKPDSNITYEASIFTNKPGILKLGITSTSFNVSDLDLIHTSITVYRFKLLTALQQIVGWTYFLAWTLSFYPQIILNCRRKSVEGLSFDFIVYNVIGFLCYSIFNIGLYFIPLIQEEYFNIYPLGVIPVQLNDLFFSVHALVITLVVVVQCFLYERGTQKVSMLCKLITILMLIFIAFSGMLATFNCITWLSAFYLFSYVKLIVTLIKYVPQAILNCRRRSCVGWSLGNVILDFVGGIFSILQMFIIAYNCDDWGSVFGSPTKLGLGIVTVAFDVFFFVQHHIYKRPGLQIQGGSEGEGRNESEAAPFLGEEVE</sequence>
<dbReference type="GO" id="GO:0015184">
    <property type="term" value="F:L-cystine transmembrane transporter activity"/>
    <property type="evidence" value="ECO:0007669"/>
    <property type="project" value="TreeGrafter"/>
</dbReference>
<feature type="transmembrane region" description="Helical" evidence="12">
    <location>
        <begin position="275"/>
        <end position="297"/>
    </location>
</feature>
<feature type="region of interest" description="Disordered" evidence="11">
    <location>
        <begin position="380"/>
        <end position="401"/>
    </location>
</feature>
<organism evidence="14 15">
    <name type="scientific">Hymenolepis diminuta</name>
    <name type="common">Rat tapeworm</name>
    <dbReference type="NCBI Taxonomy" id="6216"/>
    <lineage>
        <taxon>Eukaryota</taxon>
        <taxon>Metazoa</taxon>
        <taxon>Spiralia</taxon>
        <taxon>Lophotrochozoa</taxon>
        <taxon>Platyhelminthes</taxon>
        <taxon>Cestoda</taxon>
        <taxon>Eucestoda</taxon>
        <taxon>Cyclophyllidea</taxon>
        <taxon>Hymenolepididae</taxon>
        <taxon>Hymenolepis</taxon>
    </lineage>
</organism>
<feature type="transmembrane region" description="Helical" evidence="12">
    <location>
        <begin position="221"/>
        <end position="241"/>
    </location>
</feature>
<feature type="transmembrane region" description="Helical" evidence="12">
    <location>
        <begin position="248"/>
        <end position="269"/>
    </location>
</feature>
<evidence type="ECO:0000256" key="8">
    <source>
        <dbReference type="ARBA" id="ARBA00023228"/>
    </source>
</evidence>
<accession>A0A564Z9U9</accession>
<keyword evidence="8" id="KW-0458">Lysosome</keyword>
<keyword evidence="6 12" id="KW-1133">Transmembrane helix</keyword>
<evidence type="ECO:0000256" key="6">
    <source>
        <dbReference type="ARBA" id="ARBA00022989"/>
    </source>
</evidence>
<dbReference type="InterPro" id="IPR006603">
    <property type="entry name" value="PQ-loop_rpt"/>
</dbReference>
<evidence type="ECO:0000256" key="7">
    <source>
        <dbReference type="ARBA" id="ARBA00023136"/>
    </source>
</evidence>
<reference evidence="14 15" key="1">
    <citation type="submission" date="2019-07" db="EMBL/GenBank/DDBJ databases">
        <authorList>
            <person name="Jastrzebski P J."/>
            <person name="Paukszto L."/>
            <person name="Jastrzebski P J."/>
        </authorList>
    </citation>
    <scope>NUCLEOTIDE SEQUENCE [LARGE SCALE GENOMIC DNA]</scope>
    <source>
        <strain evidence="14 15">WMS-il1</strain>
    </source>
</reference>
<keyword evidence="4 12" id="KW-0812">Transmembrane</keyword>
<proteinExistence type="inferred from homology"/>
<evidence type="ECO:0000256" key="12">
    <source>
        <dbReference type="SAM" id="Phobius"/>
    </source>
</evidence>
<keyword evidence="3" id="KW-0813">Transport</keyword>
<keyword evidence="13" id="KW-0732">Signal</keyword>
<feature type="transmembrane region" description="Helical" evidence="12">
    <location>
        <begin position="144"/>
        <end position="165"/>
    </location>
</feature>
<dbReference type="GO" id="GO:0005765">
    <property type="term" value="C:lysosomal membrane"/>
    <property type="evidence" value="ECO:0007669"/>
    <property type="project" value="UniProtKB-SubCell"/>
</dbReference>
<name>A0A564Z9U9_HYMDI</name>
<evidence type="ECO:0000256" key="2">
    <source>
        <dbReference type="ARBA" id="ARBA00006855"/>
    </source>
</evidence>
<dbReference type="SMART" id="SM00679">
    <property type="entry name" value="CTNS"/>
    <property type="match status" value="2"/>
</dbReference>
<dbReference type="InterPro" id="IPR005282">
    <property type="entry name" value="LC_transporter"/>
</dbReference>
<feature type="signal peptide" evidence="13">
    <location>
        <begin position="1"/>
        <end position="15"/>
    </location>
</feature>
<dbReference type="PANTHER" id="PTHR13131">
    <property type="entry name" value="CYSTINOSIN"/>
    <property type="match status" value="1"/>
</dbReference>
<evidence type="ECO:0000256" key="3">
    <source>
        <dbReference type="ARBA" id="ARBA00022448"/>
    </source>
</evidence>
<keyword evidence="15" id="KW-1185">Reference proteome</keyword>
<dbReference type="Pfam" id="PF04193">
    <property type="entry name" value="PQ-loop"/>
    <property type="match status" value="2"/>
</dbReference>
<evidence type="ECO:0000256" key="10">
    <source>
        <dbReference type="ARBA" id="ARBA00074957"/>
    </source>
</evidence>
<evidence type="ECO:0000313" key="15">
    <source>
        <dbReference type="Proteomes" id="UP000321570"/>
    </source>
</evidence>
<dbReference type="Gene3D" id="1.20.1280.290">
    <property type="match status" value="2"/>
</dbReference>
<feature type="chain" id="PRO_5021746426" description="Cystinosin homolog" evidence="13">
    <location>
        <begin position="16"/>
        <end position="401"/>
    </location>
</feature>
<dbReference type="Proteomes" id="UP000321570">
    <property type="component" value="Unassembled WGS sequence"/>
</dbReference>
<evidence type="ECO:0000256" key="13">
    <source>
        <dbReference type="SAM" id="SignalP"/>
    </source>
</evidence>
<evidence type="ECO:0000256" key="9">
    <source>
        <dbReference type="ARBA" id="ARBA00048473"/>
    </source>
</evidence>
<dbReference type="NCBIfam" id="TIGR00951">
    <property type="entry name" value="2A43"/>
    <property type="match status" value="1"/>
</dbReference>
<feature type="transmembrane region" description="Helical" evidence="12">
    <location>
        <begin position="177"/>
        <end position="201"/>
    </location>
</feature>
<feature type="transmembrane region" description="Helical" evidence="12">
    <location>
        <begin position="348"/>
        <end position="366"/>
    </location>
</feature>
<dbReference type="FunFam" id="1.20.1280.290:FF:000018">
    <property type="entry name" value="Cystinosin homolog"/>
    <property type="match status" value="1"/>
</dbReference>
<keyword evidence="7 12" id="KW-0472">Membrane</keyword>
<evidence type="ECO:0000256" key="4">
    <source>
        <dbReference type="ARBA" id="ARBA00022692"/>
    </source>
</evidence>
<feature type="transmembrane region" description="Helical" evidence="12">
    <location>
        <begin position="309"/>
        <end position="336"/>
    </location>
</feature>
<evidence type="ECO:0000256" key="5">
    <source>
        <dbReference type="ARBA" id="ARBA00022737"/>
    </source>
</evidence>
<evidence type="ECO:0000256" key="1">
    <source>
        <dbReference type="ARBA" id="ARBA00004155"/>
    </source>
</evidence>
<keyword evidence="5" id="KW-0677">Repeat</keyword>
<dbReference type="EMBL" id="CABIJS010000695">
    <property type="protein sequence ID" value="VUZ55554.1"/>
    <property type="molecule type" value="Genomic_DNA"/>
</dbReference>
<comment type="similarity">
    <text evidence="2">Belongs to the cystinosin family.</text>
</comment>
<evidence type="ECO:0000313" key="14">
    <source>
        <dbReference type="EMBL" id="VUZ55554.1"/>
    </source>
</evidence>
<protein>
    <recommendedName>
        <fullName evidence="10">Cystinosin homolog</fullName>
    </recommendedName>
</protein>